<dbReference type="Proteomes" id="UP000184275">
    <property type="component" value="Unassembled WGS sequence"/>
</dbReference>
<feature type="domain" description="Glycosyltransferase 2-like" evidence="3">
    <location>
        <begin position="7"/>
        <end position="141"/>
    </location>
</feature>
<keyword evidence="1" id="KW-0328">Glycosyltransferase</keyword>
<dbReference type="PANTHER" id="PTHR22916:SF51">
    <property type="entry name" value="GLYCOSYLTRANSFERASE EPSH-RELATED"/>
    <property type="match status" value="1"/>
</dbReference>
<reference evidence="5" key="1">
    <citation type="submission" date="2016-11" db="EMBL/GenBank/DDBJ databases">
        <authorList>
            <person name="Varghese N."/>
            <person name="Submissions S."/>
        </authorList>
    </citation>
    <scope>NUCLEOTIDE SEQUENCE [LARGE SCALE GENOMIC DNA]</scope>
    <source>
        <strain evidence="5">UWOS</strain>
    </source>
</reference>
<name>A0A1M6VUI1_9BACT</name>
<dbReference type="SUPFAM" id="SSF53448">
    <property type="entry name" value="Nucleotide-diphospho-sugar transferases"/>
    <property type="match status" value="1"/>
</dbReference>
<dbReference type="CDD" id="cd00761">
    <property type="entry name" value="Glyco_tranf_GTA_type"/>
    <property type="match status" value="1"/>
</dbReference>
<keyword evidence="5" id="KW-1185">Reference proteome</keyword>
<evidence type="ECO:0000259" key="3">
    <source>
        <dbReference type="Pfam" id="PF00535"/>
    </source>
</evidence>
<dbReference type="InterPro" id="IPR029044">
    <property type="entry name" value="Nucleotide-diphossugar_trans"/>
</dbReference>
<dbReference type="PANTHER" id="PTHR22916">
    <property type="entry name" value="GLYCOSYLTRANSFERASE"/>
    <property type="match status" value="1"/>
</dbReference>
<dbReference type="EMBL" id="FRAW01000020">
    <property type="protein sequence ID" value="SHK85054.1"/>
    <property type="molecule type" value="Genomic_DNA"/>
</dbReference>
<dbReference type="InterPro" id="IPR001173">
    <property type="entry name" value="Glyco_trans_2-like"/>
</dbReference>
<dbReference type="GO" id="GO:0016758">
    <property type="term" value="F:hexosyltransferase activity"/>
    <property type="evidence" value="ECO:0007669"/>
    <property type="project" value="UniProtKB-ARBA"/>
</dbReference>
<dbReference type="RefSeq" id="WP_073304953.1">
    <property type="nucleotide sequence ID" value="NZ_FRAW01000020.1"/>
</dbReference>
<evidence type="ECO:0000313" key="4">
    <source>
        <dbReference type="EMBL" id="SHK85054.1"/>
    </source>
</evidence>
<evidence type="ECO:0000313" key="5">
    <source>
        <dbReference type="Proteomes" id="UP000184275"/>
    </source>
</evidence>
<accession>A0A1M6VUI1</accession>
<dbReference type="Gene3D" id="3.90.550.10">
    <property type="entry name" value="Spore Coat Polysaccharide Biosynthesis Protein SpsA, Chain A"/>
    <property type="match status" value="1"/>
</dbReference>
<keyword evidence="2 4" id="KW-0808">Transferase</keyword>
<gene>
    <name evidence="4" type="ORF">SAMN05720469_12040</name>
</gene>
<dbReference type="AlphaFoldDB" id="A0A1M6VUI1"/>
<evidence type="ECO:0000256" key="1">
    <source>
        <dbReference type="ARBA" id="ARBA00022676"/>
    </source>
</evidence>
<proteinExistence type="predicted"/>
<protein>
    <submittedName>
        <fullName evidence="4">Glycosyltransferase involved in cell wall bisynthesis</fullName>
    </submittedName>
</protein>
<evidence type="ECO:0000256" key="2">
    <source>
        <dbReference type="ARBA" id="ARBA00022679"/>
    </source>
</evidence>
<sequence length="274" mass="31395">MDEPIISVIVPVYKVEKYLLNCVQTILSQSLRNFEIILVDDGSPDGSGKICDELEKKCKQIKVIHQENKGVSAARAAGVKAALGKWICFVDSDDSLPPKSLETLLNEVTDETDIVVGQVQFNGCYSWPFPKVKRSFDSGWDFIKAYRKIPIHMGPWAKIFAHELFNSETFDLPRELTNGEDFIMNIRLALRAKRVSVIPDNVYLYADVSTGASKNNVYTKASYHILFYRHLLKSFERTNVLHFKTFLFLQLLLRFKSFFKENLKSALYSIRKPL</sequence>
<dbReference type="Pfam" id="PF00535">
    <property type="entry name" value="Glycos_transf_2"/>
    <property type="match status" value="1"/>
</dbReference>
<organism evidence="4 5">
    <name type="scientific">Fibrobacter intestinalis</name>
    <dbReference type="NCBI Taxonomy" id="28122"/>
    <lineage>
        <taxon>Bacteria</taxon>
        <taxon>Pseudomonadati</taxon>
        <taxon>Fibrobacterota</taxon>
        <taxon>Fibrobacteria</taxon>
        <taxon>Fibrobacterales</taxon>
        <taxon>Fibrobacteraceae</taxon>
        <taxon>Fibrobacter</taxon>
    </lineage>
</organism>